<gene>
    <name evidence="8" type="ORF">EDC14_10606</name>
</gene>
<feature type="transmembrane region" description="Helical" evidence="6">
    <location>
        <begin position="627"/>
        <end position="651"/>
    </location>
</feature>
<feature type="transmembrane region" description="Helical" evidence="6">
    <location>
        <begin position="580"/>
        <end position="607"/>
    </location>
</feature>
<evidence type="ECO:0000313" key="9">
    <source>
        <dbReference type="Proteomes" id="UP000295008"/>
    </source>
</evidence>
<dbReference type="RefSeq" id="WP_132017924.1">
    <property type="nucleotide sequence ID" value="NZ_SLUN01000060.1"/>
</dbReference>
<feature type="transmembrane region" description="Helical" evidence="6">
    <location>
        <begin position="218"/>
        <end position="239"/>
    </location>
</feature>
<comment type="caution">
    <text evidence="8">The sequence shown here is derived from an EMBL/GenBank/DDBJ whole genome shotgun (WGS) entry which is preliminary data.</text>
</comment>
<feature type="transmembrane region" description="Helical" evidence="6">
    <location>
        <begin position="378"/>
        <end position="400"/>
    </location>
</feature>
<dbReference type="EMBL" id="SLUN01000060">
    <property type="protein sequence ID" value="TCL54748.1"/>
    <property type="molecule type" value="Genomic_DNA"/>
</dbReference>
<sequence>MVLVGANLKQLTNEFENRCVQEDASFTTEKSIDNLPELESAADAVIEEGKTFDYTLSEGKTLRIFSKNDRVNIPAIIEGKELSGSGDILLNPAFAAAHDYKIGDVLTILDKQFTVAGFMALPNYIYPLKSETDIMYSPQNFGIAVISREDFTALGKGSNFYAVKFNHPEERPRAQSAKFIALLKSRGIGITQWTDIGGNSRVRSVTMKNDSINLNSKVVPTVTLLLATILLSNVIGRLIKRESVIAGALYALGYKRKEIYRHYLKFPLMIAVIGGVLGTILGLFIVRPGLLFLLGYFYIPLTGIDYSPTVMIISLLLPALFLGLSGWFVIRRELKHSPVELMKGDQEKSKVNFLERMFKLEKLKFAAKFKIRKQLRSLSRLALLLTGCAAATVLLLYGFFLKSSMDYLLTSSLKGAYNFQYEYWFKSPRTEPAPPGSEPFSGSKFLPVGEDNRDFYVVGVLPDSKLYTLVDESGARLSMNQVILTKPIAEQLKVKQGDTVNIVRKADYQEFSLKVDSIANAYNRFIFMPLAEYNEKFGMPEGSYTGLGSNKLLDIPENQPYGVVSIEDKAAAVRGSMAPVAALIVFVSVVAFIIGMMIIYVVTSMIIEENKSTISLMKIFGYRKKEVNFLILNSSTMVVVIGYVIGIPLSFAAMGGLMKALENSVTFSMPVMIDPLYMGVGFAVVMLSYELSKLLCRKKINAVSMSEALKAGTE</sequence>
<feature type="domain" description="ABC3 transporter permease C-terminal" evidence="7">
    <location>
        <begin position="586"/>
        <end position="700"/>
    </location>
</feature>
<feature type="transmembrane region" description="Helical" evidence="6">
    <location>
        <begin position="671"/>
        <end position="689"/>
    </location>
</feature>
<proteinExistence type="predicted"/>
<dbReference type="AlphaFoldDB" id="A0A4R1QM07"/>
<keyword evidence="5 6" id="KW-0472">Membrane</keyword>
<feature type="domain" description="ABC3 transporter permease C-terminal" evidence="7">
    <location>
        <begin position="218"/>
        <end position="338"/>
    </location>
</feature>
<evidence type="ECO:0000256" key="1">
    <source>
        <dbReference type="ARBA" id="ARBA00004651"/>
    </source>
</evidence>
<dbReference type="OrthoDB" id="2934570at2"/>
<keyword evidence="4 6" id="KW-1133">Transmembrane helix</keyword>
<dbReference type="InterPro" id="IPR038766">
    <property type="entry name" value="Membrane_comp_ABC_pdt"/>
</dbReference>
<name>A0A4R1QM07_HYDET</name>
<keyword evidence="3 6" id="KW-0812">Transmembrane</keyword>
<keyword evidence="2" id="KW-1003">Cell membrane</keyword>
<evidence type="ECO:0000259" key="7">
    <source>
        <dbReference type="Pfam" id="PF02687"/>
    </source>
</evidence>
<keyword evidence="9" id="KW-1185">Reference proteome</keyword>
<dbReference type="GO" id="GO:0005886">
    <property type="term" value="C:plasma membrane"/>
    <property type="evidence" value="ECO:0007669"/>
    <property type="project" value="UniProtKB-SubCell"/>
</dbReference>
<evidence type="ECO:0000256" key="6">
    <source>
        <dbReference type="SAM" id="Phobius"/>
    </source>
</evidence>
<dbReference type="Proteomes" id="UP000295008">
    <property type="component" value="Unassembled WGS sequence"/>
</dbReference>
<evidence type="ECO:0000313" key="8">
    <source>
        <dbReference type="EMBL" id="TCL54748.1"/>
    </source>
</evidence>
<dbReference type="InterPro" id="IPR003838">
    <property type="entry name" value="ABC3_permease_C"/>
</dbReference>
<protein>
    <submittedName>
        <fullName evidence="8">Putative ABC transport system permease protein</fullName>
    </submittedName>
</protein>
<evidence type="ECO:0000256" key="4">
    <source>
        <dbReference type="ARBA" id="ARBA00022989"/>
    </source>
</evidence>
<evidence type="ECO:0000256" key="3">
    <source>
        <dbReference type="ARBA" id="ARBA00022692"/>
    </source>
</evidence>
<dbReference type="Pfam" id="PF02687">
    <property type="entry name" value="FtsX"/>
    <property type="match status" value="2"/>
</dbReference>
<feature type="transmembrane region" description="Helical" evidence="6">
    <location>
        <begin position="311"/>
        <end position="330"/>
    </location>
</feature>
<accession>A0A4R1QM07</accession>
<comment type="subcellular location">
    <subcellularLocation>
        <location evidence="1">Cell membrane</location>
        <topology evidence="1">Multi-pass membrane protein</topology>
    </subcellularLocation>
</comment>
<organism evidence="8 9">
    <name type="scientific">Hydrogenispora ethanolica</name>
    <dbReference type="NCBI Taxonomy" id="1082276"/>
    <lineage>
        <taxon>Bacteria</taxon>
        <taxon>Bacillati</taxon>
        <taxon>Bacillota</taxon>
        <taxon>Hydrogenispora</taxon>
    </lineage>
</organism>
<evidence type="ECO:0000256" key="5">
    <source>
        <dbReference type="ARBA" id="ARBA00023136"/>
    </source>
</evidence>
<dbReference type="PANTHER" id="PTHR30287:SF1">
    <property type="entry name" value="INNER MEMBRANE PROTEIN"/>
    <property type="match status" value="1"/>
</dbReference>
<evidence type="ECO:0000256" key="2">
    <source>
        <dbReference type="ARBA" id="ARBA00022475"/>
    </source>
</evidence>
<dbReference type="PANTHER" id="PTHR30287">
    <property type="entry name" value="MEMBRANE COMPONENT OF PREDICTED ABC SUPERFAMILY METABOLITE UPTAKE TRANSPORTER"/>
    <property type="match status" value="1"/>
</dbReference>
<reference evidence="8 9" key="1">
    <citation type="submission" date="2019-03" db="EMBL/GenBank/DDBJ databases">
        <title>Genomic Encyclopedia of Type Strains, Phase IV (KMG-IV): sequencing the most valuable type-strain genomes for metagenomic binning, comparative biology and taxonomic classification.</title>
        <authorList>
            <person name="Goeker M."/>
        </authorList>
    </citation>
    <scope>NUCLEOTIDE SEQUENCE [LARGE SCALE GENOMIC DNA]</scope>
    <source>
        <strain evidence="8 9">LX-B</strain>
    </source>
</reference>
<feature type="transmembrane region" description="Helical" evidence="6">
    <location>
        <begin position="266"/>
        <end position="299"/>
    </location>
</feature>